<dbReference type="Proteomes" id="UP001063166">
    <property type="component" value="Unassembled WGS sequence"/>
</dbReference>
<feature type="compositionally biased region" description="Polar residues" evidence="1">
    <location>
        <begin position="41"/>
        <end position="57"/>
    </location>
</feature>
<dbReference type="AlphaFoldDB" id="A0A9P3PHP9"/>
<name>A0A9P3PHP9_LYOSH</name>
<sequence>MSEARMLANAGALLPINPRLLDHAPRAHPPHDLARLRLPKITSNLTVSRNTPQQPENSVPKRSAYPDSHRGRDKLMAIKEQNRKKVMEAPNCGMFWREVKRLADPQPPPIAVSAGELKSVFETRLNPPTSLPFTFDETQHKINKLLADLLPAETVDLTPEGFFSLPWVEDDIAWVKDHLKKHSAKCAPGEDALQYTDVMEIPNEDLAELCNKCIQQKDAPTVWFKSIIVGILKKSKPATDPNSYRIIALESCVLKIMMLLIHKRITDWADKYKHIPEYQNGFRAKRRTNDNPFILRCAWETARANQEPLFVAAIDATNAFPSMDHPSLWLKLSHLGMGGPLFDWIRMLYQKMEYYVRHGGEESAVFKALIGLLTGDPASPVLWNLFMGDLVMPDDPDDVSLAATRVALMAQADDILLISRTAEGLSRKLSSLEHWCSRNFIQINLIKTVILIFGKLPTPFPQFYLGGSALTVKNTEKYVGITIRTDSRNPFEDHYTTKAGTARYCGHRIVAIEDRTGRLMPKELKQLYTARVDCHLIQGCEITPDVDDVHVNKLCDVQVSFIRQMLNLHKRSMLAPLYTETGIMPLRVRRLLLTLRFLQYVLSLDPERYAHIAFRSSVELASRGKKSWAGDLLMVMDKLPFPVPRLPLANITANIVADCIKSVEEGAEKWLQSEVDNSDKLYLLHGRKEPRKDKAPEQITLYLRHYLILVKTRAHREALTSLMLSTHMLAVERLRWVEHGYPRVKRADRLCRLCVKEVETPEHALLDCTGNMALHALRHEFLNQLLTTLPHLRNSVEQMDSTSLLKLIIAQRPTTPLVAKFTFQVLTLFYQVPIYRPRLLSDSLG</sequence>
<evidence type="ECO:0000313" key="3">
    <source>
        <dbReference type="EMBL" id="GLB35658.1"/>
    </source>
</evidence>
<protein>
    <recommendedName>
        <fullName evidence="2">Reverse transcriptase domain-containing protein</fullName>
    </recommendedName>
</protein>
<keyword evidence="4" id="KW-1185">Reference proteome</keyword>
<dbReference type="PROSITE" id="PS50878">
    <property type="entry name" value="RT_POL"/>
    <property type="match status" value="1"/>
</dbReference>
<dbReference type="EMBL" id="BRPK01000002">
    <property type="protein sequence ID" value="GLB35658.1"/>
    <property type="molecule type" value="Genomic_DNA"/>
</dbReference>
<dbReference type="OrthoDB" id="3240817at2759"/>
<evidence type="ECO:0000259" key="2">
    <source>
        <dbReference type="PROSITE" id="PS50878"/>
    </source>
</evidence>
<proteinExistence type="predicted"/>
<evidence type="ECO:0000313" key="4">
    <source>
        <dbReference type="Proteomes" id="UP001063166"/>
    </source>
</evidence>
<dbReference type="Pfam" id="PF00078">
    <property type="entry name" value="RVT_1"/>
    <property type="match status" value="1"/>
</dbReference>
<evidence type="ECO:0000256" key="1">
    <source>
        <dbReference type="SAM" id="MobiDB-lite"/>
    </source>
</evidence>
<dbReference type="PANTHER" id="PTHR47027">
    <property type="entry name" value="REVERSE TRANSCRIPTASE DOMAIN-CONTAINING PROTEIN"/>
    <property type="match status" value="1"/>
</dbReference>
<accession>A0A9P3PHP9</accession>
<dbReference type="InterPro" id="IPR043502">
    <property type="entry name" value="DNA/RNA_pol_sf"/>
</dbReference>
<reference evidence="3" key="1">
    <citation type="submission" date="2022-07" db="EMBL/GenBank/DDBJ databases">
        <title>The genome of Lyophyllum shimeji provides insight into the initial evolution of ectomycorrhizal fungal genome.</title>
        <authorList>
            <person name="Kobayashi Y."/>
            <person name="Shibata T."/>
            <person name="Hirakawa H."/>
            <person name="Shigenobu S."/>
            <person name="Nishiyama T."/>
            <person name="Yamada A."/>
            <person name="Hasebe M."/>
            <person name="Kawaguchi M."/>
        </authorList>
    </citation>
    <scope>NUCLEOTIDE SEQUENCE</scope>
    <source>
        <strain evidence="3">AT787</strain>
    </source>
</reference>
<feature type="domain" description="Reverse transcriptase" evidence="2">
    <location>
        <begin position="212"/>
        <end position="483"/>
    </location>
</feature>
<comment type="caution">
    <text evidence="3">The sequence shown here is derived from an EMBL/GenBank/DDBJ whole genome shotgun (WGS) entry which is preliminary data.</text>
</comment>
<dbReference type="PANTHER" id="PTHR47027:SF30">
    <property type="entry name" value="THAP-TYPE DOMAIN-CONTAINING PROTEIN"/>
    <property type="match status" value="1"/>
</dbReference>
<dbReference type="SUPFAM" id="SSF56672">
    <property type="entry name" value="DNA/RNA polymerases"/>
    <property type="match status" value="1"/>
</dbReference>
<dbReference type="InterPro" id="IPR000477">
    <property type="entry name" value="RT_dom"/>
</dbReference>
<feature type="region of interest" description="Disordered" evidence="1">
    <location>
        <begin position="41"/>
        <end position="72"/>
    </location>
</feature>
<organism evidence="3 4">
    <name type="scientific">Lyophyllum shimeji</name>
    <name type="common">Hon-shimeji</name>
    <name type="synonym">Tricholoma shimeji</name>
    <dbReference type="NCBI Taxonomy" id="47721"/>
    <lineage>
        <taxon>Eukaryota</taxon>
        <taxon>Fungi</taxon>
        <taxon>Dikarya</taxon>
        <taxon>Basidiomycota</taxon>
        <taxon>Agaricomycotina</taxon>
        <taxon>Agaricomycetes</taxon>
        <taxon>Agaricomycetidae</taxon>
        <taxon>Agaricales</taxon>
        <taxon>Tricholomatineae</taxon>
        <taxon>Lyophyllaceae</taxon>
        <taxon>Lyophyllum</taxon>
    </lineage>
</organism>
<dbReference type="CDD" id="cd01650">
    <property type="entry name" value="RT_nLTR_like"/>
    <property type="match status" value="1"/>
</dbReference>
<gene>
    <name evidence="3" type="ORF">LshimejAT787_0212230</name>
</gene>